<dbReference type="NCBIfam" id="TIGR01444">
    <property type="entry name" value="fkbM_fam"/>
    <property type="match status" value="1"/>
</dbReference>
<dbReference type="GO" id="GO:0008168">
    <property type="term" value="F:methyltransferase activity"/>
    <property type="evidence" value="ECO:0007669"/>
    <property type="project" value="UniProtKB-KW"/>
</dbReference>
<evidence type="ECO:0000259" key="1">
    <source>
        <dbReference type="Pfam" id="PF05050"/>
    </source>
</evidence>
<dbReference type="GO" id="GO:0032259">
    <property type="term" value="P:methylation"/>
    <property type="evidence" value="ECO:0007669"/>
    <property type="project" value="UniProtKB-KW"/>
</dbReference>
<keyword evidence="3" id="KW-1185">Reference proteome</keyword>
<dbReference type="Pfam" id="PF05050">
    <property type="entry name" value="Methyltransf_21"/>
    <property type="match status" value="1"/>
</dbReference>
<dbReference type="InterPro" id="IPR006342">
    <property type="entry name" value="FkbM_mtfrase"/>
</dbReference>
<organism evidence="2 3">
    <name type="scientific">Marivivens donghaensis</name>
    <dbReference type="NCBI Taxonomy" id="1699413"/>
    <lineage>
        <taxon>Bacteria</taxon>
        <taxon>Pseudomonadati</taxon>
        <taxon>Pseudomonadota</taxon>
        <taxon>Alphaproteobacteria</taxon>
        <taxon>Rhodobacterales</taxon>
        <taxon>Paracoccaceae</taxon>
        <taxon>Marivivens group</taxon>
        <taxon>Marivivens</taxon>
    </lineage>
</organism>
<name>A0ABX0VU23_9RHOB</name>
<proteinExistence type="predicted"/>
<keyword evidence="2" id="KW-0808">Transferase</keyword>
<comment type="caution">
    <text evidence="2">The sequence shown here is derived from an EMBL/GenBank/DDBJ whole genome shotgun (WGS) entry which is preliminary data.</text>
</comment>
<accession>A0ABX0VU23</accession>
<evidence type="ECO:0000313" key="3">
    <source>
        <dbReference type="Proteomes" id="UP000709466"/>
    </source>
</evidence>
<dbReference type="Gene3D" id="3.40.50.150">
    <property type="entry name" value="Vaccinia Virus protein VP39"/>
    <property type="match status" value="1"/>
</dbReference>
<reference evidence="2 3" key="1">
    <citation type="submission" date="2020-03" db="EMBL/GenBank/DDBJ databases">
        <title>Bacterial isolates of synthetic phycosphere.</title>
        <authorList>
            <person name="Fu H."/>
            <person name="Moran M.A."/>
        </authorList>
    </citation>
    <scope>NUCLEOTIDE SEQUENCE [LARGE SCALE GENOMIC DNA]</scope>
    <source>
        <strain evidence="2 3">HF1</strain>
    </source>
</reference>
<dbReference type="InterPro" id="IPR029063">
    <property type="entry name" value="SAM-dependent_MTases_sf"/>
</dbReference>
<dbReference type="InterPro" id="IPR053202">
    <property type="entry name" value="EGF_Rcpt_Signaling_Reg"/>
</dbReference>
<dbReference type="PANTHER" id="PTHR34009">
    <property type="entry name" value="PROTEIN STAR"/>
    <property type="match status" value="1"/>
</dbReference>
<gene>
    <name evidence="2" type="ORF">HCZ30_02910</name>
</gene>
<evidence type="ECO:0000313" key="2">
    <source>
        <dbReference type="EMBL" id="NIY71381.1"/>
    </source>
</evidence>
<protein>
    <submittedName>
        <fullName evidence="2">FkbM family methyltransferase</fullName>
    </submittedName>
</protein>
<dbReference type="PANTHER" id="PTHR34009:SF2">
    <property type="entry name" value="PROTEIN STAR"/>
    <property type="match status" value="1"/>
</dbReference>
<dbReference type="SUPFAM" id="SSF53335">
    <property type="entry name" value="S-adenosyl-L-methionine-dependent methyltransferases"/>
    <property type="match status" value="1"/>
</dbReference>
<dbReference type="Proteomes" id="UP000709466">
    <property type="component" value="Unassembled WGS sequence"/>
</dbReference>
<dbReference type="RefSeq" id="WP_167636274.1">
    <property type="nucleotide sequence ID" value="NZ_JAATOP010000002.1"/>
</dbReference>
<keyword evidence="2" id="KW-0489">Methyltransferase</keyword>
<dbReference type="EMBL" id="JAATOP010000002">
    <property type="protein sequence ID" value="NIY71381.1"/>
    <property type="molecule type" value="Genomic_DNA"/>
</dbReference>
<feature type="domain" description="Methyltransferase FkbM" evidence="1">
    <location>
        <begin position="76"/>
        <end position="238"/>
    </location>
</feature>
<sequence length="253" mass="28172">MTPIQRINAAKKELAAAHKELVEALAKDKTRRRGAIVREIHSLRQMLDDGYQYSSEAGQDRIIDSLMGEKPGVFIDVGGYDGVRGSNTLFLEQIRGWTGVLVEPVTSQIDKASIARKCPCLSYAVAPEDGTASFIAVTEGFTQMSGLAAHYDQSLLERVRKDPRHKEETVEIETRTLSRILRESGYENPDFISLDIEGGELAVLKGFDFKAHKVRFWAIENNSGSTEIANLMTKNGYELIEFCGPDEVYRLVA</sequence>